<evidence type="ECO:0000313" key="1">
    <source>
        <dbReference type="EMBL" id="MDI2593518.1"/>
    </source>
</evidence>
<reference evidence="1 2" key="1">
    <citation type="submission" date="2023-02" db="EMBL/GenBank/DDBJ databases">
        <title>Pseudomonas chrutzelriedensis sp. nov., a potently antifungal strain isolated from moss.</title>
        <authorList>
            <person name="Schnyder A."/>
            <person name="Kalawong R."/>
            <person name="Eberl L."/>
            <person name="Agnoli K."/>
        </authorList>
    </citation>
    <scope>NUCLEOTIDE SEQUENCE [LARGE SCALE GENOMIC DNA]</scope>
    <source>
        <strain evidence="1 2">681</strain>
    </source>
</reference>
<keyword evidence="2" id="KW-1185">Reference proteome</keyword>
<name>A0ABT6QRR3_9PSED</name>
<evidence type="ECO:0000313" key="2">
    <source>
        <dbReference type="Proteomes" id="UP001159100"/>
    </source>
</evidence>
<sequence length="231" mass="25228">MTAHYDAYLVSGNLTIFCGTQTDDFKSDILNSSLLAELLATKTSNDREVSWPTYTETVQKIAWVSKSRTMQRTEFSYTTLLNTVIQCAGSALPNPERQTLANAFSELKNLPVDSVVIKTITDKLKANASPYMGATAGVMTGVPFQTTMLLTIVRSDKTLLTLQIAFKTTDATASSILGQPVLNAIKNGKTNMHLLCSSLDGRQSNLVRNEVIKKLGSKIETDLLRIQAPTC</sequence>
<gene>
    <name evidence="1" type="ORF">POF45_19115</name>
</gene>
<dbReference type="RefSeq" id="WP_282316410.1">
    <property type="nucleotide sequence ID" value="NZ_JARBWL010000002.1"/>
</dbReference>
<comment type="caution">
    <text evidence="1">The sequence shown here is derived from an EMBL/GenBank/DDBJ whole genome shotgun (WGS) entry which is preliminary data.</text>
</comment>
<dbReference type="EMBL" id="JARBWL010000002">
    <property type="protein sequence ID" value="MDI2593518.1"/>
    <property type="molecule type" value="Genomic_DNA"/>
</dbReference>
<protein>
    <submittedName>
        <fullName evidence="1">Uncharacterized protein</fullName>
    </submittedName>
</protein>
<organism evidence="1 2">
    <name type="scientific">Pseudomonas fungipugnans</name>
    <dbReference type="NCBI Taxonomy" id="3024217"/>
    <lineage>
        <taxon>Bacteria</taxon>
        <taxon>Pseudomonadati</taxon>
        <taxon>Pseudomonadota</taxon>
        <taxon>Gammaproteobacteria</taxon>
        <taxon>Pseudomonadales</taxon>
        <taxon>Pseudomonadaceae</taxon>
        <taxon>Pseudomonas</taxon>
    </lineage>
</organism>
<accession>A0ABT6QRR3</accession>
<proteinExistence type="predicted"/>
<dbReference type="Proteomes" id="UP001159100">
    <property type="component" value="Unassembled WGS sequence"/>
</dbReference>